<evidence type="ECO:0000259" key="14">
    <source>
        <dbReference type="Pfam" id="PF03717"/>
    </source>
</evidence>
<keyword evidence="16" id="KW-1185">Reference proteome</keyword>
<accession>A0A559JG20</accession>
<comment type="caution">
    <text evidence="15">The sequence shown here is derived from an EMBL/GenBank/DDBJ whole genome shotgun (WGS) entry which is preliminary data.</text>
</comment>
<evidence type="ECO:0000256" key="7">
    <source>
        <dbReference type="ARBA" id="ARBA00022984"/>
    </source>
</evidence>
<dbReference type="SUPFAM" id="SSF56601">
    <property type="entry name" value="beta-lactamase/transpeptidase-like"/>
    <property type="match status" value="1"/>
</dbReference>
<feature type="domain" description="Penicillin-binding protein dimerisation" evidence="14">
    <location>
        <begin position="92"/>
        <end position="284"/>
    </location>
</feature>
<evidence type="ECO:0000256" key="5">
    <source>
        <dbReference type="ARBA" id="ARBA00022692"/>
    </source>
</evidence>
<dbReference type="SUPFAM" id="SSF56519">
    <property type="entry name" value="Penicillin binding protein dimerisation domain"/>
    <property type="match status" value="1"/>
</dbReference>
<keyword evidence="9 12" id="KW-0472">Membrane</keyword>
<dbReference type="InterPro" id="IPR005311">
    <property type="entry name" value="PBP_dimer"/>
</dbReference>
<dbReference type="Pfam" id="PF00905">
    <property type="entry name" value="Transpeptidase"/>
    <property type="match status" value="1"/>
</dbReference>
<keyword evidence="6" id="KW-0133">Cell shape</keyword>
<protein>
    <submittedName>
        <fullName evidence="15">Penicillin-binding protein 2</fullName>
    </submittedName>
</protein>
<gene>
    <name evidence="15" type="ORF">FPZ45_15655</name>
</gene>
<keyword evidence="7" id="KW-0573">Peptidoglycan synthesis</keyword>
<evidence type="ECO:0000256" key="9">
    <source>
        <dbReference type="ARBA" id="ARBA00023136"/>
    </source>
</evidence>
<evidence type="ECO:0000256" key="11">
    <source>
        <dbReference type="SAM" id="MobiDB-lite"/>
    </source>
</evidence>
<evidence type="ECO:0000256" key="12">
    <source>
        <dbReference type="SAM" id="Phobius"/>
    </source>
</evidence>
<dbReference type="GO" id="GO:0071972">
    <property type="term" value="F:peptidoglycan L,D-transpeptidase activity"/>
    <property type="evidence" value="ECO:0007669"/>
    <property type="project" value="TreeGrafter"/>
</dbReference>
<name>A0A559JG20_9BACL</name>
<evidence type="ECO:0000313" key="15">
    <source>
        <dbReference type="EMBL" id="TVX98810.1"/>
    </source>
</evidence>
<evidence type="ECO:0000256" key="6">
    <source>
        <dbReference type="ARBA" id="ARBA00022960"/>
    </source>
</evidence>
<organism evidence="15 16">
    <name type="scientific">Cohnella terricola</name>
    <dbReference type="NCBI Taxonomy" id="1289167"/>
    <lineage>
        <taxon>Bacteria</taxon>
        <taxon>Bacillati</taxon>
        <taxon>Bacillota</taxon>
        <taxon>Bacilli</taxon>
        <taxon>Bacillales</taxon>
        <taxon>Paenibacillaceae</taxon>
        <taxon>Cohnella</taxon>
    </lineage>
</organism>
<dbReference type="Gene3D" id="3.40.710.10">
    <property type="entry name" value="DD-peptidase/beta-lactamase superfamily"/>
    <property type="match status" value="1"/>
</dbReference>
<comment type="similarity">
    <text evidence="3">Belongs to the transpeptidase family.</text>
</comment>
<evidence type="ECO:0000256" key="1">
    <source>
        <dbReference type="ARBA" id="ARBA00004167"/>
    </source>
</evidence>
<dbReference type="InterPro" id="IPR050515">
    <property type="entry name" value="Beta-lactam/transpept"/>
</dbReference>
<keyword evidence="8 12" id="KW-1133">Transmembrane helix</keyword>
<reference evidence="15 16" key="1">
    <citation type="submission" date="2019-07" db="EMBL/GenBank/DDBJ databases">
        <authorList>
            <person name="Kim J."/>
        </authorList>
    </citation>
    <scope>NUCLEOTIDE SEQUENCE [LARGE SCALE GENOMIC DNA]</scope>
    <source>
        <strain evidence="15 16">G13</strain>
    </source>
</reference>
<keyword evidence="5 12" id="KW-0812">Transmembrane</keyword>
<dbReference type="AlphaFoldDB" id="A0A559JG20"/>
<dbReference type="GO" id="GO:0009252">
    <property type="term" value="P:peptidoglycan biosynthetic process"/>
    <property type="evidence" value="ECO:0007669"/>
    <property type="project" value="UniProtKB-KW"/>
</dbReference>
<feature type="domain" description="Penicillin-binding protein transpeptidase" evidence="13">
    <location>
        <begin position="336"/>
        <end position="676"/>
    </location>
</feature>
<dbReference type="OrthoDB" id="9770103at2"/>
<evidence type="ECO:0000256" key="4">
    <source>
        <dbReference type="ARBA" id="ARBA00022475"/>
    </source>
</evidence>
<dbReference type="Proteomes" id="UP000316330">
    <property type="component" value="Unassembled WGS sequence"/>
</dbReference>
<feature type="transmembrane region" description="Helical" evidence="12">
    <location>
        <begin position="45"/>
        <end position="69"/>
    </location>
</feature>
<dbReference type="PANTHER" id="PTHR30627:SF2">
    <property type="entry name" value="PEPTIDOGLYCAN D,D-TRANSPEPTIDASE MRDA"/>
    <property type="match status" value="1"/>
</dbReference>
<dbReference type="PANTHER" id="PTHR30627">
    <property type="entry name" value="PEPTIDOGLYCAN D,D-TRANSPEPTIDASE"/>
    <property type="match status" value="1"/>
</dbReference>
<sequence length="720" mass="80513">MGQHRELVRSLGLCRYAYTEGRIDRVSNNLTEDEQKRENRNRRHFSFRLNVFFFITFFAFSILIVRLAYLQFVEGDNLREKEHQIGSKSLPVPPIRGNILDSEGREIAYSISTQSLYYTLDVKMKKDAGMEFAAKLVEVFDRLGDKNGKKLSVEDVFEKMDLTGRMNSSFQPRRIKTGLTKEEIAYFSEHQQEFKGIEVFEESIRQYSEDRVAVQLVGYLKKLSGAKDLKKYNDINAGQTDKALKYIETEEVGYDGLELMYQDELRGSNGIKEYPVNNQGEIIGPMKLTKPVKGENLVLTINKDIQQVTQKAIMDQIHFVQTAKGRQYENAHPTTGYAVAMEVDTGKVVAMASMPDYDPSVWQGGISQKDLDAVQFFQYNGTIKEVQPPYEKYEERKNHPSSLVYLGSTQKPLSVLVGLNEKLFTTNSTFNDPGYFEFGKEGHKVRVWNASKAANGSLSPTRAIAKSSNAFMSAMVGNRLYMQYKGRDGVDVWDGYMKQFGLGVTTGSGLPSESAGVIDYYHEADKASSQSALIRASWGQQGRYTTLQLAQYAAMLANHGKRMKPQFVQEIRDVNGNVTQSYQSEVLNSVDYPDQYWKTIEDGMAQVPVQGFEGVNYTFLRKTGTSQQDVGKRSRVENAVFIAYAPADKPKLAVAVVVPDGGYGGWGAAPIARKIFDAYDEKVGLHGTPRKPQPPADTENDSPDSADAAGHGGNAAANGQ</sequence>
<dbReference type="InterPro" id="IPR001460">
    <property type="entry name" value="PCN-bd_Tpept"/>
</dbReference>
<evidence type="ECO:0000256" key="10">
    <source>
        <dbReference type="ARBA" id="ARBA00023316"/>
    </source>
</evidence>
<keyword evidence="10" id="KW-0961">Cell wall biogenesis/degradation</keyword>
<evidence type="ECO:0000313" key="16">
    <source>
        <dbReference type="Proteomes" id="UP000316330"/>
    </source>
</evidence>
<dbReference type="InterPro" id="IPR012338">
    <property type="entry name" value="Beta-lactam/transpept-like"/>
</dbReference>
<dbReference type="GO" id="GO:0071555">
    <property type="term" value="P:cell wall organization"/>
    <property type="evidence" value="ECO:0007669"/>
    <property type="project" value="UniProtKB-KW"/>
</dbReference>
<feature type="region of interest" description="Disordered" evidence="11">
    <location>
        <begin position="683"/>
        <end position="720"/>
    </location>
</feature>
<dbReference type="InterPro" id="IPR036138">
    <property type="entry name" value="PBP_dimer_sf"/>
</dbReference>
<dbReference type="Pfam" id="PF03717">
    <property type="entry name" value="PBP_dimer"/>
    <property type="match status" value="1"/>
</dbReference>
<dbReference type="GO" id="GO:0005886">
    <property type="term" value="C:plasma membrane"/>
    <property type="evidence" value="ECO:0007669"/>
    <property type="project" value="UniProtKB-SubCell"/>
</dbReference>
<evidence type="ECO:0000256" key="8">
    <source>
        <dbReference type="ARBA" id="ARBA00022989"/>
    </source>
</evidence>
<feature type="compositionally biased region" description="Low complexity" evidence="11">
    <location>
        <begin position="706"/>
        <end position="720"/>
    </location>
</feature>
<evidence type="ECO:0000259" key="13">
    <source>
        <dbReference type="Pfam" id="PF00905"/>
    </source>
</evidence>
<dbReference type="Gene3D" id="3.90.1310.10">
    <property type="entry name" value="Penicillin-binding protein 2a (Domain 2)"/>
    <property type="match status" value="1"/>
</dbReference>
<keyword evidence="4" id="KW-1003">Cell membrane</keyword>
<dbReference type="EMBL" id="VNJJ01000008">
    <property type="protein sequence ID" value="TVX98810.1"/>
    <property type="molecule type" value="Genomic_DNA"/>
</dbReference>
<evidence type="ECO:0000256" key="3">
    <source>
        <dbReference type="ARBA" id="ARBA00007171"/>
    </source>
</evidence>
<dbReference type="GO" id="GO:0008658">
    <property type="term" value="F:penicillin binding"/>
    <property type="evidence" value="ECO:0007669"/>
    <property type="project" value="InterPro"/>
</dbReference>
<dbReference type="GO" id="GO:0008360">
    <property type="term" value="P:regulation of cell shape"/>
    <property type="evidence" value="ECO:0007669"/>
    <property type="project" value="UniProtKB-KW"/>
</dbReference>
<proteinExistence type="inferred from homology"/>
<evidence type="ECO:0000256" key="2">
    <source>
        <dbReference type="ARBA" id="ARBA00004236"/>
    </source>
</evidence>
<comment type="subcellular location">
    <subcellularLocation>
        <location evidence="2">Cell membrane</location>
    </subcellularLocation>
    <subcellularLocation>
        <location evidence="1">Membrane</location>
        <topology evidence="1">Single-pass membrane protein</topology>
    </subcellularLocation>
</comment>